<dbReference type="InterPro" id="IPR043128">
    <property type="entry name" value="Rev_trsase/Diguanyl_cyclase"/>
</dbReference>
<dbReference type="InterPro" id="IPR011990">
    <property type="entry name" value="TPR-like_helical_dom_sf"/>
</dbReference>
<dbReference type="Gene3D" id="3.30.70.270">
    <property type="match status" value="1"/>
</dbReference>
<evidence type="ECO:0000259" key="1">
    <source>
        <dbReference type="PROSITE" id="PS50887"/>
    </source>
</evidence>
<comment type="caution">
    <text evidence="2">The sequence shown here is derived from an EMBL/GenBank/DDBJ whole genome shotgun (WGS) entry which is preliminary data.</text>
</comment>
<dbReference type="CDD" id="cd01949">
    <property type="entry name" value="GGDEF"/>
    <property type="match status" value="1"/>
</dbReference>
<evidence type="ECO:0000313" key="2">
    <source>
        <dbReference type="EMBL" id="TDW18767.1"/>
    </source>
</evidence>
<dbReference type="SUPFAM" id="SSF48452">
    <property type="entry name" value="TPR-like"/>
    <property type="match status" value="1"/>
</dbReference>
<keyword evidence="3" id="KW-1185">Reference proteome</keyword>
<gene>
    <name evidence="2" type="ORF">EV650_5363</name>
</gene>
<feature type="domain" description="GGDEF" evidence="1">
    <location>
        <begin position="398"/>
        <end position="530"/>
    </location>
</feature>
<dbReference type="GO" id="GO:0005886">
    <property type="term" value="C:plasma membrane"/>
    <property type="evidence" value="ECO:0007669"/>
    <property type="project" value="TreeGrafter"/>
</dbReference>
<dbReference type="PANTHER" id="PTHR45138">
    <property type="entry name" value="REGULATORY COMPONENTS OF SENSORY TRANSDUCTION SYSTEM"/>
    <property type="match status" value="1"/>
</dbReference>
<dbReference type="NCBIfam" id="TIGR00254">
    <property type="entry name" value="GGDEF"/>
    <property type="match status" value="1"/>
</dbReference>
<organism evidence="2 3">
    <name type="scientific">Kribbella kalugense</name>
    <dbReference type="NCBI Taxonomy" id="2512221"/>
    <lineage>
        <taxon>Bacteria</taxon>
        <taxon>Bacillati</taxon>
        <taxon>Actinomycetota</taxon>
        <taxon>Actinomycetes</taxon>
        <taxon>Propionibacteriales</taxon>
        <taxon>Kribbellaceae</taxon>
        <taxon>Kribbella</taxon>
    </lineage>
</organism>
<dbReference type="GO" id="GO:0052621">
    <property type="term" value="F:diguanylate cyclase activity"/>
    <property type="evidence" value="ECO:0007669"/>
    <property type="project" value="TreeGrafter"/>
</dbReference>
<accession>A0A4R7ZLQ9</accession>
<dbReference type="AlphaFoldDB" id="A0A4R7ZLQ9"/>
<dbReference type="SMART" id="SM00267">
    <property type="entry name" value="GGDEF"/>
    <property type="match status" value="1"/>
</dbReference>
<dbReference type="GO" id="GO:0043709">
    <property type="term" value="P:cell adhesion involved in single-species biofilm formation"/>
    <property type="evidence" value="ECO:0007669"/>
    <property type="project" value="TreeGrafter"/>
</dbReference>
<protein>
    <submittedName>
        <fullName evidence="2">Diguanylate cyclase (GGDEF)-like protein</fullName>
    </submittedName>
</protein>
<sequence>MGSGEMATGDALTDRIAAAMTAAQSGGHASAAAEIEAIRVELGGVPSYRLAAAEYVRGVTAHHASDADEALRAVDACIEVARAIDEPGWEANALPIRIINLARSGRGGDTVNDLVAAEAALSRTRDPGLTAWAHTGLGYAYDVLRLFELCIPHYELASTLHNDVFELAESEAIDRLNLAETYLRWAHELERLGDPLYTREIEERFASAAYWSREAERVLVDDESQEFWRLSARLWIAAAATAANPGKAVADLTELRDEISKLGETERLALAGAYLARALQAQGKTDEAKAAADRAADDLIPLADPSTHVLVLQTRSEIGAADGTPGAVAGLAYARSVARGWWKERQRALNAVRHALAVHDLPARHDAEWHAARQDPLTGVGNRRALDERLTAARDSGRAVTLLAIDVDDLKIVNDTFGHACGDELLQVVANLLVEQARATDAVVRSGGDEFFVVLDQPDAKGGAQLAERIRVAVEAIAATTEKPWLRRLGLSLGYAATAEGLGVEQLVAQADRRLYQDKRRKKLMGATGA</sequence>
<dbReference type="InterPro" id="IPR029787">
    <property type="entry name" value="Nucleotide_cyclase"/>
</dbReference>
<dbReference type="SUPFAM" id="SSF55073">
    <property type="entry name" value="Nucleotide cyclase"/>
    <property type="match status" value="1"/>
</dbReference>
<name>A0A4R7ZLQ9_9ACTN</name>
<proteinExistence type="predicted"/>
<dbReference type="PROSITE" id="PS50887">
    <property type="entry name" value="GGDEF"/>
    <property type="match status" value="1"/>
</dbReference>
<dbReference type="GO" id="GO:1902201">
    <property type="term" value="P:negative regulation of bacterial-type flagellum-dependent cell motility"/>
    <property type="evidence" value="ECO:0007669"/>
    <property type="project" value="TreeGrafter"/>
</dbReference>
<dbReference type="PANTHER" id="PTHR45138:SF9">
    <property type="entry name" value="DIGUANYLATE CYCLASE DGCM-RELATED"/>
    <property type="match status" value="1"/>
</dbReference>
<dbReference type="EMBL" id="SODF01000002">
    <property type="protein sequence ID" value="TDW18767.1"/>
    <property type="molecule type" value="Genomic_DNA"/>
</dbReference>
<dbReference type="InterPro" id="IPR000160">
    <property type="entry name" value="GGDEF_dom"/>
</dbReference>
<dbReference type="Proteomes" id="UP000295447">
    <property type="component" value="Unassembled WGS sequence"/>
</dbReference>
<evidence type="ECO:0000313" key="3">
    <source>
        <dbReference type="Proteomes" id="UP000295447"/>
    </source>
</evidence>
<dbReference type="InterPro" id="IPR050469">
    <property type="entry name" value="Diguanylate_Cyclase"/>
</dbReference>
<reference evidence="2 3" key="1">
    <citation type="submission" date="2019-03" db="EMBL/GenBank/DDBJ databases">
        <title>Genomic Encyclopedia of Type Strains, Phase III (KMG-III): the genomes of soil and plant-associated and newly described type strains.</title>
        <authorList>
            <person name="Whitman W."/>
        </authorList>
    </citation>
    <scope>NUCLEOTIDE SEQUENCE [LARGE SCALE GENOMIC DNA]</scope>
    <source>
        <strain evidence="2 3">VKM Ac-2570</strain>
    </source>
</reference>
<dbReference type="Pfam" id="PF00990">
    <property type="entry name" value="GGDEF"/>
    <property type="match status" value="1"/>
</dbReference>